<proteinExistence type="predicted"/>
<organism evidence="2 3">
    <name type="scientific">Yersinia aleksiciae</name>
    <dbReference type="NCBI Taxonomy" id="263819"/>
    <lineage>
        <taxon>Bacteria</taxon>
        <taxon>Pseudomonadati</taxon>
        <taxon>Pseudomonadota</taxon>
        <taxon>Gammaproteobacteria</taxon>
        <taxon>Enterobacterales</taxon>
        <taxon>Yersiniaceae</taxon>
        <taxon>Yersinia</taxon>
    </lineage>
</organism>
<name>A0A0T9TMI9_YERAE</name>
<accession>A0A0T9TMI9</accession>
<reference evidence="3" key="1">
    <citation type="submission" date="2015-03" db="EMBL/GenBank/DDBJ databases">
        <authorList>
            <consortium name="Pathogen Informatics"/>
        </authorList>
    </citation>
    <scope>NUCLEOTIDE SEQUENCE [LARGE SCALE GENOMIC DNA]</scope>
    <source>
        <strain evidence="3">IP27925</strain>
    </source>
</reference>
<dbReference type="EMBL" id="CQEM01000005">
    <property type="protein sequence ID" value="CNK91850.1"/>
    <property type="molecule type" value="Genomic_DNA"/>
</dbReference>
<evidence type="ECO:0000313" key="3">
    <source>
        <dbReference type="Proteomes" id="UP000040088"/>
    </source>
</evidence>
<protein>
    <submittedName>
        <fullName evidence="2">Uncharacterized protein</fullName>
    </submittedName>
</protein>
<dbReference type="Proteomes" id="UP000040088">
    <property type="component" value="Unassembled WGS sequence"/>
</dbReference>
<sequence length="44" mass="5134">MGVTIKCWEEYNKWSGEILIIKTLIGFVYISLILFDNVLWVVVS</sequence>
<evidence type="ECO:0000313" key="2">
    <source>
        <dbReference type="EMBL" id="CNK91850.1"/>
    </source>
</evidence>
<dbReference type="AlphaFoldDB" id="A0A0T9TMI9"/>
<keyword evidence="1" id="KW-0812">Transmembrane</keyword>
<evidence type="ECO:0000256" key="1">
    <source>
        <dbReference type="SAM" id="Phobius"/>
    </source>
</evidence>
<keyword evidence="1" id="KW-0472">Membrane</keyword>
<keyword evidence="1" id="KW-1133">Transmembrane helix</keyword>
<gene>
    <name evidence="2" type="ORF">ERS008460_01270</name>
</gene>
<feature type="transmembrane region" description="Helical" evidence="1">
    <location>
        <begin position="20"/>
        <end position="43"/>
    </location>
</feature>